<keyword evidence="3 6" id="KW-0547">Nucleotide-binding</keyword>
<dbReference type="EMBL" id="CH991545">
    <property type="protein sequence ID" value="EDQ91293.1"/>
    <property type="molecule type" value="Genomic_DNA"/>
</dbReference>
<sequence length="444" mass="49682">MPATILHDRYELISKLGNGVSGSVFKALDLHTDTEVAIKMVKRSVVRGQVQDEVDYVSRVRSCGSVVHPLDTFTWRMKSCMVMKLMTNGSLFDRIRPDAPTHLAQDLARSWLRQLVAAALAISRAHLVHGNITPSKCLIDESNVLVLHGFSACTEQGHRFLQGELLPSLSFYVAPESYLGMPCSAKQDVWNVGLVWYGMITGDLPWATPTREDPDYAAYLQTRMLPATSAIRALRPRVYNMLVQMLDPVPSRRPRLEEVASFLQHEHRWFRRHALARHFRLDEPSDSLLDEPRAGDYSVIEESFRKVAAIRRSSQRWSVDSGTDLMSPSQCERALPTRCHVQRSNDSTHSVRLQADHPSDQPISSSTSAPTDDIVSGSEQRDKVHDSPTLDLTLFNGMRVSSLPTQSPHRRSSLVGAQSRRSSAASARSSIDFGEVAKVRIAYL</sequence>
<evidence type="ECO:0000256" key="1">
    <source>
        <dbReference type="ARBA" id="ARBA00022527"/>
    </source>
</evidence>
<dbReference type="PROSITE" id="PS50011">
    <property type="entry name" value="PROTEIN_KINASE_DOM"/>
    <property type="match status" value="1"/>
</dbReference>
<evidence type="ECO:0000256" key="5">
    <source>
        <dbReference type="ARBA" id="ARBA00022840"/>
    </source>
</evidence>
<keyword evidence="10" id="KW-1185">Reference proteome</keyword>
<evidence type="ECO:0000256" key="7">
    <source>
        <dbReference type="SAM" id="MobiDB-lite"/>
    </source>
</evidence>
<evidence type="ECO:0000256" key="2">
    <source>
        <dbReference type="ARBA" id="ARBA00022679"/>
    </source>
</evidence>
<dbReference type="InterPro" id="IPR011009">
    <property type="entry name" value="Kinase-like_dom_sf"/>
</dbReference>
<gene>
    <name evidence="9" type="ORF">MONBRDRAFT_36201</name>
</gene>
<feature type="compositionally biased region" description="Polar residues" evidence="7">
    <location>
        <begin position="342"/>
        <end position="351"/>
    </location>
</feature>
<dbReference type="Gene3D" id="1.10.510.10">
    <property type="entry name" value="Transferase(Phosphotransferase) domain 1"/>
    <property type="match status" value="1"/>
</dbReference>
<dbReference type="KEGG" id="mbr:MONBRDRAFT_36201"/>
<dbReference type="eggNOG" id="KOG0583">
    <property type="taxonomic scope" value="Eukaryota"/>
</dbReference>
<dbReference type="RefSeq" id="XP_001743715.1">
    <property type="nucleotide sequence ID" value="XM_001743663.1"/>
</dbReference>
<evidence type="ECO:0000313" key="9">
    <source>
        <dbReference type="EMBL" id="EDQ91293.1"/>
    </source>
</evidence>
<feature type="compositionally biased region" description="Low complexity" evidence="7">
    <location>
        <begin position="419"/>
        <end position="429"/>
    </location>
</feature>
<dbReference type="GO" id="GO:0004674">
    <property type="term" value="F:protein serine/threonine kinase activity"/>
    <property type="evidence" value="ECO:0000318"/>
    <property type="project" value="GO_Central"/>
</dbReference>
<evidence type="ECO:0000259" key="8">
    <source>
        <dbReference type="PROSITE" id="PS50011"/>
    </source>
</evidence>
<evidence type="ECO:0000256" key="3">
    <source>
        <dbReference type="ARBA" id="ARBA00022741"/>
    </source>
</evidence>
<dbReference type="SUPFAM" id="SSF56112">
    <property type="entry name" value="Protein kinase-like (PK-like)"/>
    <property type="match status" value="1"/>
</dbReference>
<evidence type="ECO:0000256" key="6">
    <source>
        <dbReference type="PROSITE-ProRule" id="PRU10141"/>
    </source>
</evidence>
<dbReference type="Pfam" id="PF00069">
    <property type="entry name" value="Pkinase"/>
    <property type="match status" value="1"/>
</dbReference>
<feature type="domain" description="Protein kinase" evidence="8">
    <location>
        <begin position="10"/>
        <end position="270"/>
    </location>
</feature>
<feature type="compositionally biased region" description="Basic and acidic residues" evidence="7">
    <location>
        <begin position="379"/>
        <end position="388"/>
    </location>
</feature>
<dbReference type="InParanoid" id="A9UTR0"/>
<feature type="compositionally biased region" description="Polar residues" evidence="7">
    <location>
        <begin position="361"/>
        <end position="370"/>
    </location>
</feature>
<dbReference type="CDD" id="cd00180">
    <property type="entry name" value="PKc"/>
    <property type="match status" value="1"/>
</dbReference>
<organism evidence="9 10">
    <name type="scientific">Monosiga brevicollis</name>
    <name type="common">Choanoflagellate</name>
    <dbReference type="NCBI Taxonomy" id="81824"/>
    <lineage>
        <taxon>Eukaryota</taxon>
        <taxon>Choanoflagellata</taxon>
        <taxon>Craspedida</taxon>
        <taxon>Salpingoecidae</taxon>
        <taxon>Monosiga</taxon>
    </lineage>
</organism>
<dbReference type="PANTHER" id="PTHR43895:SF150">
    <property type="entry name" value="SERINE_THREONINE-PROTEIN KINASE STK11"/>
    <property type="match status" value="1"/>
</dbReference>
<accession>A9UTR0</accession>
<dbReference type="Proteomes" id="UP000001357">
    <property type="component" value="Unassembled WGS sequence"/>
</dbReference>
<feature type="binding site" evidence="6">
    <location>
        <position position="39"/>
    </location>
    <ligand>
        <name>ATP</name>
        <dbReference type="ChEBI" id="CHEBI:30616"/>
    </ligand>
</feature>
<feature type="region of interest" description="Disordered" evidence="7">
    <location>
        <begin position="341"/>
        <end position="429"/>
    </location>
</feature>
<protein>
    <recommendedName>
        <fullName evidence="8">Protein kinase domain-containing protein</fullName>
    </recommendedName>
</protein>
<keyword evidence="1" id="KW-0723">Serine/threonine-protein kinase</keyword>
<dbReference type="GO" id="GO:0007165">
    <property type="term" value="P:signal transduction"/>
    <property type="evidence" value="ECO:0000318"/>
    <property type="project" value="GO_Central"/>
</dbReference>
<dbReference type="AlphaFoldDB" id="A9UTR0"/>
<dbReference type="GO" id="GO:0005524">
    <property type="term" value="F:ATP binding"/>
    <property type="evidence" value="ECO:0007669"/>
    <property type="project" value="UniProtKB-UniRule"/>
</dbReference>
<dbReference type="InterPro" id="IPR017441">
    <property type="entry name" value="Protein_kinase_ATP_BS"/>
</dbReference>
<dbReference type="PANTHER" id="PTHR43895">
    <property type="entry name" value="CALCIUM/CALMODULIN-DEPENDENT PROTEIN KINASE KINASE-RELATED"/>
    <property type="match status" value="1"/>
</dbReference>
<evidence type="ECO:0000256" key="4">
    <source>
        <dbReference type="ARBA" id="ARBA00022777"/>
    </source>
</evidence>
<dbReference type="GeneID" id="5889077"/>
<dbReference type="PROSITE" id="PS00107">
    <property type="entry name" value="PROTEIN_KINASE_ATP"/>
    <property type="match status" value="1"/>
</dbReference>
<reference evidence="9 10" key="1">
    <citation type="journal article" date="2008" name="Nature">
        <title>The genome of the choanoflagellate Monosiga brevicollis and the origin of metazoans.</title>
        <authorList>
            <consortium name="JGI Sequencing"/>
            <person name="King N."/>
            <person name="Westbrook M.J."/>
            <person name="Young S.L."/>
            <person name="Kuo A."/>
            <person name="Abedin M."/>
            <person name="Chapman J."/>
            <person name="Fairclough S."/>
            <person name="Hellsten U."/>
            <person name="Isogai Y."/>
            <person name="Letunic I."/>
            <person name="Marr M."/>
            <person name="Pincus D."/>
            <person name="Putnam N."/>
            <person name="Rokas A."/>
            <person name="Wright K.J."/>
            <person name="Zuzow R."/>
            <person name="Dirks W."/>
            <person name="Good M."/>
            <person name="Goodstein D."/>
            <person name="Lemons D."/>
            <person name="Li W."/>
            <person name="Lyons J.B."/>
            <person name="Morris A."/>
            <person name="Nichols S."/>
            <person name="Richter D.J."/>
            <person name="Salamov A."/>
            <person name="Bork P."/>
            <person name="Lim W.A."/>
            <person name="Manning G."/>
            <person name="Miller W.T."/>
            <person name="McGinnis W."/>
            <person name="Shapiro H."/>
            <person name="Tjian R."/>
            <person name="Grigoriev I.V."/>
            <person name="Rokhsar D."/>
        </authorList>
    </citation>
    <scope>NUCLEOTIDE SEQUENCE [LARGE SCALE GENOMIC DNA]</scope>
    <source>
        <strain evidence="10">MX1 / ATCC 50154</strain>
    </source>
</reference>
<evidence type="ECO:0000313" key="10">
    <source>
        <dbReference type="Proteomes" id="UP000001357"/>
    </source>
</evidence>
<keyword evidence="4" id="KW-0418">Kinase</keyword>
<dbReference type="FunCoup" id="A9UTR0">
    <property type="interactions" value="139"/>
</dbReference>
<proteinExistence type="predicted"/>
<name>A9UTR0_MONBE</name>
<dbReference type="STRING" id="81824.A9UTR0"/>
<keyword evidence="5 6" id="KW-0067">ATP-binding</keyword>
<keyword evidence="2" id="KW-0808">Transferase</keyword>
<dbReference type="InterPro" id="IPR000719">
    <property type="entry name" value="Prot_kinase_dom"/>
</dbReference>